<dbReference type="CDD" id="cd17574">
    <property type="entry name" value="REC_OmpR"/>
    <property type="match status" value="1"/>
</dbReference>
<dbReference type="EMBL" id="JASGOQ010000001">
    <property type="protein sequence ID" value="MDV5390160.1"/>
    <property type="molecule type" value="Genomic_DNA"/>
</dbReference>
<dbReference type="PANTHER" id="PTHR48111">
    <property type="entry name" value="REGULATOR OF RPOS"/>
    <property type="match status" value="1"/>
</dbReference>
<evidence type="ECO:0000313" key="13">
    <source>
        <dbReference type="Proteomes" id="UP001187859"/>
    </source>
</evidence>
<comment type="subcellular location">
    <subcellularLocation>
        <location evidence="1">Cytoplasm</location>
    </subcellularLocation>
</comment>
<feature type="domain" description="OmpR/PhoB-type" evidence="11">
    <location>
        <begin position="128"/>
        <end position="227"/>
    </location>
</feature>
<dbReference type="RefSeq" id="WP_317519734.1">
    <property type="nucleotide sequence ID" value="NZ_JASGOQ010000001.1"/>
</dbReference>
<keyword evidence="5" id="KW-0805">Transcription regulation</keyword>
<evidence type="ECO:0000256" key="1">
    <source>
        <dbReference type="ARBA" id="ARBA00004496"/>
    </source>
</evidence>
<evidence type="ECO:0000256" key="6">
    <source>
        <dbReference type="ARBA" id="ARBA00023125"/>
    </source>
</evidence>
<evidence type="ECO:0000313" key="12">
    <source>
        <dbReference type="EMBL" id="MDV5390160.1"/>
    </source>
</evidence>
<dbReference type="Pfam" id="PF00486">
    <property type="entry name" value="Trans_reg_C"/>
    <property type="match status" value="1"/>
</dbReference>
<evidence type="ECO:0000256" key="4">
    <source>
        <dbReference type="ARBA" id="ARBA00023012"/>
    </source>
</evidence>
<dbReference type="SUPFAM" id="SSF52172">
    <property type="entry name" value="CheY-like"/>
    <property type="match status" value="1"/>
</dbReference>
<dbReference type="InterPro" id="IPR036388">
    <property type="entry name" value="WH-like_DNA-bd_sf"/>
</dbReference>
<evidence type="ECO:0000256" key="8">
    <source>
        <dbReference type="PROSITE-ProRule" id="PRU00169"/>
    </source>
</evidence>
<dbReference type="InterPro" id="IPR001867">
    <property type="entry name" value="OmpR/PhoB-type_DNA-bd"/>
</dbReference>
<dbReference type="Gene3D" id="1.10.10.10">
    <property type="entry name" value="Winged helix-like DNA-binding domain superfamily/Winged helix DNA-binding domain"/>
    <property type="match status" value="1"/>
</dbReference>
<dbReference type="GO" id="GO:0032993">
    <property type="term" value="C:protein-DNA complex"/>
    <property type="evidence" value="ECO:0007669"/>
    <property type="project" value="TreeGrafter"/>
</dbReference>
<feature type="domain" description="Response regulatory" evidence="10">
    <location>
        <begin position="3"/>
        <end position="114"/>
    </location>
</feature>
<protein>
    <submittedName>
        <fullName evidence="12">Response regulator transcription factor</fullName>
    </submittedName>
</protein>
<dbReference type="GO" id="GO:0006355">
    <property type="term" value="P:regulation of DNA-templated transcription"/>
    <property type="evidence" value="ECO:0007669"/>
    <property type="project" value="InterPro"/>
</dbReference>
<evidence type="ECO:0000256" key="3">
    <source>
        <dbReference type="ARBA" id="ARBA00022553"/>
    </source>
</evidence>
<dbReference type="CDD" id="cd00383">
    <property type="entry name" value="trans_reg_C"/>
    <property type="match status" value="1"/>
</dbReference>
<dbReference type="Gene3D" id="3.40.50.2300">
    <property type="match status" value="1"/>
</dbReference>
<dbReference type="InterPro" id="IPR001789">
    <property type="entry name" value="Sig_transdc_resp-reg_receiver"/>
</dbReference>
<dbReference type="GO" id="GO:0000976">
    <property type="term" value="F:transcription cis-regulatory region binding"/>
    <property type="evidence" value="ECO:0007669"/>
    <property type="project" value="TreeGrafter"/>
</dbReference>
<dbReference type="GO" id="GO:0000156">
    <property type="term" value="F:phosphorelay response regulator activity"/>
    <property type="evidence" value="ECO:0007669"/>
    <property type="project" value="TreeGrafter"/>
</dbReference>
<dbReference type="PANTHER" id="PTHR48111:SF39">
    <property type="entry name" value="TRANSCRIPTIONAL REGULATORY PROTEIN CPXR"/>
    <property type="match status" value="1"/>
</dbReference>
<dbReference type="PROSITE" id="PS50110">
    <property type="entry name" value="RESPONSE_REGULATORY"/>
    <property type="match status" value="1"/>
</dbReference>
<evidence type="ECO:0000259" key="11">
    <source>
        <dbReference type="PROSITE" id="PS51755"/>
    </source>
</evidence>
<accession>A0AAE4TML2</accession>
<keyword evidence="7" id="KW-0804">Transcription</keyword>
<evidence type="ECO:0000256" key="7">
    <source>
        <dbReference type="ARBA" id="ARBA00023163"/>
    </source>
</evidence>
<keyword evidence="4" id="KW-0902">Two-component regulatory system</keyword>
<keyword evidence="6 9" id="KW-0238">DNA-binding</keyword>
<dbReference type="Pfam" id="PF00072">
    <property type="entry name" value="Response_reg"/>
    <property type="match status" value="1"/>
</dbReference>
<organism evidence="12 13">
    <name type="scientific">Shewanella xiamenensis</name>
    <dbReference type="NCBI Taxonomy" id="332186"/>
    <lineage>
        <taxon>Bacteria</taxon>
        <taxon>Pseudomonadati</taxon>
        <taxon>Pseudomonadota</taxon>
        <taxon>Gammaproteobacteria</taxon>
        <taxon>Alteromonadales</taxon>
        <taxon>Shewanellaceae</taxon>
        <taxon>Shewanella</taxon>
    </lineage>
</organism>
<keyword evidence="3 8" id="KW-0597">Phosphoprotein</keyword>
<dbReference type="InterPro" id="IPR039420">
    <property type="entry name" value="WalR-like"/>
</dbReference>
<feature type="modified residue" description="4-aspartylphosphate" evidence="8">
    <location>
        <position position="52"/>
    </location>
</feature>
<sequence>MSRILLVDDDPLFRVWLTDVLRAQGHEVECAVNGVDGLSRIRSFAPDIVMLDLVMPQMDGFELLQARNCLTPIMMLSARDNEEDRIRSYELGADDFLAKPFSIKELLVRLQAIERRLVQRHKPLMAIDQTAAIQSIKFDETAYRITIDKHAVELTQTEFRLFKYLFERKGQVITKQELQKSVLQKDLGRFDRNLDMHISNTRRKLANTRLPRTLINTVRGQGYSFST</sequence>
<proteinExistence type="predicted"/>
<reference evidence="12" key="1">
    <citation type="submission" date="2023-05" db="EMBL/GenBank/DDBJ databases">
        <title>Colonisation of extended spectrum b-lactamase- and carbapenemase-producing bacteria on hospital surfaces from low- and middle-income countries.</title>
        <authorList>
            <person name="Nieto-Rosado M."/>
            <person name="Sands K."/>
            <person name="Iregbu K."/>
            <person name="Zahra R."/>
            <person name="Mazarati J.B."/>
            <person name="Mehtar S."/>
            <person name="Barnards-Group B."/>
            <person name="Walsh T.R."/>
        </authorList>
    </citation>
    <scope>NUCLEOTIDE SEQUENCE</scope>
    <source>
        <strain evidence="12">PP-E493</strain>
    </source>
</reference>
<feature type="DNA-binding region" description="OmpR/PhoB-type" evidence="9">
    <location>
        <begin position="128"/>
        <end position="227"/>
    </location>
</feature>
<gene>
    <name evidence="12" type="ORF">QM089_07805</name>
</gene>
<dbReference type="SMART" id="SM00448">
    <property type="entry name" value="REC"/>
    <property type="match status" value="1"/>
</dbReference>
<evidence type="ECO:0000256" key="9">
    <source>
        <dbReference type="PROSITE-ProRule" id="PRU01091"/>
    </source>
</evidence>
<name>A0AAE4TML2_9GAMM</name>
<evidence type="ECO:0000256" key="2">
    <source>
        <dbReference type="ARBA" id="ARBA00022490"/>
    </source>
</evidence>
<dbReference type="InterPro" id="IPR011006">
    <property type="entry name" value="CheY-like_superfamily"/>
</dbReference>
<evidence type="ECO:0000259" key="10">
    <source>
        <dbReference type="PROSITE" id="PS50110"/>
    </source>
</evidence>
<dbReference type="AlphaFoldDB" id="A0AAE4TML2"/>
<dbReference type="GO" id="GO:0005829">
    <property type="term" value="C:cytosol"/>
    <property type="evidence" value="ECO:0007669"/>
    <property type="project" value="TreeGrafter"/>
</dbReference>
<keyword evidence="2" id="KW-0963">Cytoplasm</keyword>
<dbReference type="PROSITE" id="PS51755">
    <property type="entry name" value="OMPR_PHOB"/>
    <property type="match status" value="1"/>
</dbReference>
<dbReference type="SMART" id="SM00862">
    <property type="entry name" value="Trans_reg_C"/>
    <property type="match status" value="1"/>
</dbReference>
<comment type="caution">
    <text evidence="12">The sequence shown here is derived from an EMBL/GenBank/DDBJ whole genome shotgun (WGS) entry which is preliminary data.</text>
</comment>
<dbReference type="Proteomes" id="UP001187859">
    <property type="component" value="Unassembled WGS sequence"/>
</dbReference>
<evidence type="ECO:0000256" key="5">
    <source>
        <dbReference type="ARBA" id="ARBA00023015"/>
    </source>
</evidence>